<organism evidence="1">
    <name type="scientific">Arundo donax</name>
    <name type="common">Giant reed</name>
    <name type="synonym">Donax arundinaceus</name>
    <dbReference type="NCBI Taxonomy" id="35708"/>
    <lineage>
        <taxon>Eukaryota</taxon>
        <taxon>Viridiplantae</taxon>
        <taxon>Streptophyta</taxon>
        <taxon>Embryophyta</taxon>
        <taxon>Tracheophyta</taxon>
        <taxon>Spermatophyta</taxon>
        <taxon>Magnoliopsida</taxon>
        <taxon>Liliopsida</taxon>
        <taxon>Poales</taxon>
        <taxon>Poaceae</taxon>
        <taxon>PACMAD clade</taxon>
        <taxon>Arundinoideae</taxon>
        <taxon>Arundineae</taxon>
        <taxon>Arundo</taxon>
    </lineage>
</organism>
<protein>
    <submittedName>
        <fullName evidence="1">Uncharacterized protein</fullName>
    </submittedName>
</protein>
<name>A0A0A8ZY54_ARUDO</name>
<evidence type="ECO:0000313" key="1">
    <source>
        <dbReference type="EMBL" id="JAD43771.1"/>
    </source>
</evidence>
<reference evidence="1" key="2">
    <citation type="journal article" date="2015" name="Data Brief">
        <title>Shoot transcriptome of the giant reed, Arundo donax.</title>
        <authorList>
            <person name="Barrero R.A."/>
            <person name="Guerrero F.D."/>
            <person name="Moolhuijzen P."/>
            <person name="Goolsby J.A."/>
            <person name="Tidwell J."/>
            <person name="Bellgard S.E."/>
            <person name="Bellgard M.I."/>
        </authorList>
    </citation>
    <scope>NUCLEOTIDE SEQUENCE</scope>
    <source>
        <tissue evidence="1">Shoot tissue taken approximately 20 cm above the soil surface</tissue>
    </source>
</reference>
<reference evidence="1" key="1">
    <citation type="submission" date="2014-09" db="EMBL/GenBank/DDBJ databases">
        <authorList>
            <person name="Magalhaes I.L.F."/>
            <person name="Oliveira U."/>
            <person name="Santos F.R."/>
            <person name="Vidigal T.H.D.A."/>
            <person name="Brescovit A.D."/>
            <person name="Santos A.J."/>
        </authorList>
    </citation>
    <scope>NUCLEOTIDE SEQUENCE</scope>
    <source>
        <tissue evidence="1">Shoot tissue taken approximately 20 cm above the soil surface</tissue>
    </source>
</reference>
<dbReference type="EMBL" id="GBRH01254124">
    <property type="protein sequence ID" value="JAD43771.1"/>
    <property type="molecule type" value="Transcribed_RNA"/>
</dbReference>
<sequence>MMFIAPVSSSITTSSLYRTTGGRSFGQAWMHWNLLLFLLIDLSHRAHDQ</sequence>
<dbReference type="AlphaFoldDB" id="A0A0A8ZY54"/>
<proteinExistence type="predicted"/>
<accession>A0A0A8ZY54</accession>